<dbReference type="AlphaFoldDB" id="A0A841KPU0"/>
<organism evidence="1 2">
    <name type="scientific">Anaerosolibacter carboniphilus</name>
    <dbReference type="NCBI Taxonomy" id="1417629"/>
    <lineage>
        <taxon>Bacteria</taxon>
        <taxon>Bacillati</taxon>
        <taxon>Bacillota</taxon>
        <taxon>Clostridia</taxon>
        <taxon>Peptostreptococcales</taxon>
        <taxon>Thermotaleaceae</taxon>
        <taxon>Anaerosolibacter</taxon>
    </lineage>
</organism>
<gene>
    <name evidence="1" type="ORF">HNQ80_000179</name>
</gene>
<evidence type="ECO:0000313" key="1">
    <source>
        <dbReference type="EMBL" id="MBB6214110.1"/>
    </source>
</evidence>
<comment type="caution">
    <text evidence="1">The sequence shown here is derived from an EMBL/GenBank/DDBJ whole genome shotgun (WGS) entry which is preliminary data.</text>
</comment>
<dbReference type="RefSeq" id="WP_184307220.1">
    <property type="nucleotide sequence ID" value="NZ_JACHEN010000001.1"/>
</dbReference>
<dbReference type="Proteomes" id="UP000579281">
    <property type="component" value="Unassembled WGS sequence"/>
</dbReference>
<sequence length="174" mass="20949">MNDIRIEKIQCPYCDSSGKYILEKNEESLLCFHCFRFINISFRNEKIEYIKSTKKHSMFNFGNSSVYKWILQYAYWKSEEGINIKKLIENIEKLNKELLNPMIDVLSKMLFEEKKLVLLNKTQGRDSLNLLEIINDTDEINKEEIIVVLAEHKKRFFDEIFLYNRLDNFHESIY</sequence>
<evidence type="ECO:0000313" key="2">
    <source>
        <dbReference type="Proteomes" id="UP000579281"/>
    </source>
</evidence>
<accession>A0A841KPU0</accession>
<keyword evidence="2" id="KW-1185">Reference proteome</keyword>
<reference evidence="1 2" key="1">
    <citation type="submission" date="2020-08" db="EMBL/GenBank/DDBJ databases">
        <title>Genomic Encyclopedia of Type Strains, Phase IV (KMG-IV): sequencing the most valuable type-strain genomes for metagenomic binning, comparative biology and taxonomic classification.</title>
        <authorList>
            <person name="Goeker M."/>
        </authorList>
    </citation>
    <scope>NUCLEOTIDE SEQUENCE [LARGE SCALE GENOMIC DNA]</scope>
    <source>
        <strain evidence="1 2">DSM 103526</strain>
    </source>
</reference>
<proteinExistence type="predicted"/>
<dbReference type="EMBL" id="JACHEN010000001">
    <property type="protein sequence ID" value="MBB6214110.1"/>
    <property type="molecule type" value="Genomic_DNA"/>
</dbReference>
<protein>
    <submittedName>
        <fullName evidence="1">Uncharacterized protein</fullName>
    </submittedName>
</protein>
<name>A0A841KPU0_9FIRM</name>